<keyword evidence="6" id="KW-0677">Repeat</keyword>
<evidence type="ECO:0000256" key="13">
    <source>
        <dbReference type="PROSITE-ProRule" id="PRU10141"/>
    </source>
</evidence>
<evidence type="ECO:0000256" key="6">
    <source>
        <dbReference type="ARBA" id="ARBA00022737"/>
    </source>
</evidence>
<dbReference type="InterPro" id="IPR009030">
    <property type="entry name" value="Growth_fac_rcpt_cys_sf"/>
</dbReference>
<proteinExistence type="predicted"/>
<evidence type="ECO:0000259" key="16">
    <source>
        <dbReference type="PROSITE" id="PS50011"/>
    </source>
</evidence>
<dbReference type="Pfam" id="PF07645">
    <property type="entry name" value="EGF_CA"/>
    <property type="match status" value="1"/>
</dbReference>
<dbReference type="InterPro" id="IPR049883">
    <property type="entry name" value="NOTCH1_EGF-like"/>
</dbReference>
<keyword evidence="7 13" id="KW-0547">Nucleotide-binding</keyword>
<dbReference type="GO" id="GO:0005509">
    <property type="term" value="F:calcium ion binding"/>
    <property type="evidence" value="ECO:0007669"/>
    <property type="project" value="InterPro"/>
</dbReference>
<dbReference type="Gene3D" id="2.10.25.10">
    <property type="entry name" value="Laminin"/>
    <property type="match status" value="1"/>
</dbReference>
<evidence type="ECO:0000256" key="8">
    <source>
        <dbReference type="ARBA" id="ARBA00022777"/>
    </source>
</evidence>
<evidence type="ECO:0000313" key="18">
    <source>
        <dbReference type="EnsemblPlants" id="OBART11G23210.1"/>
    </source>
</evidence>
<dbReference type="InterPro" id="IPR008271">
    <property type="entry name" value="Ser/Thr_kinase_AS"/>
</dbReference>
<dbReference type="InterPro" id="IPR045274">
    <property type="entry name" value="WAK-like"/>
</dbReference>
<feature type="binding site" evidence="13">
    <location>
        <position position="864"/>
    </location>
    <ligand>
        <name>ATP</name>
        <dbReference type="ChEBI" id="CHEBI:30616"/>
    </ligand>
</feature>
<dbReference type="PROSITE" id="PS00010">
    <property type="entry name" value="ASX_HYDROXYL"/>
    <property type="match status" value="1"/>
</dbReference>
<dbReference type="InterPro" id="IPR000719">
    <property type="entry name" value="Prot_kinase_dom"/>
</dbReference>
<evidence type="ECO:0000313" key="19">
    <source>
        <dbReference type="Proteomes" id="UP000026960"/>
    </source>
</evidence>
<dbReference type="InterPro" id="IPR000742">
    <property type="entry name" value="EGF"/>
</dbReference>
<dbReference type="Gene3D" id="3.30.200.20">
    <property type="entry name" value="Phosphorylase Kinase, domain 1"/>
    <property type="match status" value="3"/>
</dbReference>
<dbReference type="Proteomes" id="UP000026960">
    <property type="component" value="Chromosome 11"/>
</dbReference>
<evidence type="ECO:0000256" key="7">
    <source>
        <dbReference type="ARBA" id="ARBA00022741"/>
    </source>
</evidence>
<dbReference type="InterPro" id="IPR018097">
    <property type="entry name" value="EGF_Ca-bd_CS"/>
</dbReference>
<evidence type="ECO:0000259" key="17">
    <source>
        <dbReference type="PROSITE" id="PS50026"/>
    </source>
</evidence>
<feature type="signal peptide" evidence="15">
    <location>
        <begin position="1"/>
        <end position="33"/>
    </location>
</feature>
<dbReference type="PROSITE" id="PS50011">
    <property type="entry name" value="PROTEIN_KINASE_DOM"/>
    <property type="match status" value="2"/>
</dbReference>
<sequence>MAKNVMRVAVLAMPQQLIIVLLLLLYMWALLHATAAAGGQRAGCSSKCGDVDIPFPFGIGVDCAWPRFDVVCNQSFTPPRPYTGEIEIIDISLEKGEMRFYSLVLQDYCNNSPNTTESSGIYSNFNATDTPFLFAEERNEFTAIGCGTIGLLWGKDDGSYLTGCITSCASLDAAAHDGEPCTGLGCCQVPSIPPNLNVLNLDWGNPSLVPNYAWNLGAPCSYAFVADKGCTCHDTDGSYECKCQFGYRGDGRKNDSQGRCRPMIPATIANAIAIVCIVIVLLGLFWLPKRWKRRVFFDNNGGRLLKDMDIIVFTEKELNKITNKKCTKIGEGAFGEVYKGNHNNQPVAVKYSIAKNMTQTHYKDVESINQNVFQTAFCQPKVPPSTTGQDAVVNEIKVQLQIRHPNIVRLIGCCMETEVPMLVFEFIPNGSLETVLHGIDQCSLSLQQRLNIAIGSAEALAYMHWHGHHQIIHGDIKPGNILLGDNLMPKVSDFGSSELTLKVKRARKWNVYADMNYIDPVYIKTGDFTDKSDVYSFGVVLLELITRKKAKYDDRSLPVEFVSHYEDEDTRRKMYDQDMLPTEASHPHCMECLDRMADIVLRCLENEVGKRPTMAEVLEELKKLIPLLTTTPVELVYNFRREDFGHAGSKRFVNRDGHKRVPTVLDWAIREYGSCSGSVAPACVSDHSHCNNSNNGEGYICKCSEGYDGNPYLKGNGGCIDIDECHLRTKSSIYGQLYPCYNGSRCQNTDGGYKCICRFPHRGDGTGKGCKPIIPLRIVATLATVCAMVALLGLAWFIRCEHKAWEQRGFFESNGGQLLKDMGVTTFTQEQLDTITNKKRTKIGKGTFGEVYKGLHDDQEVAVKYSTAKSSIRRGKYEFVKEMAFRKSISSNGDGTLGQKASVNEIIVQSQMRHDNVVRLIGCCMETEVPMLVFEFIPNGSLETVLHGPDLWALSLPERLDIAIGSAAALAYMHSLGLQSIIHGDVKPANILLGKDLVPKVSDFGSSKLGLATKEVCADKNYIDPVCMKTNIVTQKSDVYSFGIVLIELITRKKAKYDGRNVQSDFVNCHTDNNARREMYDQDMLHTDAHSLQPDQCIECLDTMAAIAVRCLKDDVDERPTMAEVLEELKQLRASNELMV</sequence>
<feature type="chain" id="PRO_5002273541" description="Protein kinase domain-containing protein" evidence="15">
    <location>
        <begin position="34"/>
        <end position="1140"/>
    </location>
</feature>
<dbReference type="InterPro" id="IPR017441">
    <property type="entry name" value="Protein_kinase_ATP_BS"/>
</dbReference>
<feature type="domain" description="Protein kinase" evidence="16">
    <location>
        <begin position="323"/>
        <end position="628"/>
    </location>
</feature>
<keyword evidence="2" id="KW-0723">Serine/threonine-protein kinase</keyword>
<evidence type="ECO:0000256" key="15">
    <source>
        <dbReference type="SAM" id="SignalP"/>
    </source>
</evidence>
<dbReference type="eggNOG" id="ENOG502QQPF">
    <property type="taxonomic scope" value="Eukaryota"/>
</dbReference>
<dbReference type="Pfam" id="PF00069">
    <property type="entry name" value="Pkinase"/>
    <property type="match status" value="1"/>
</dbReference>
<evidence type="ECO:0000256" key="12">
    <source>
        <dbReference type="PROSITE-ProRule" id="PRU00076"/>
    </source>
</evidence>
<comment type="subcellular location">
    <subcellularLocation>
        <location evidence="1">Membrane</location>
        <topology evidence="1">Single-pass type I membrane protein</topology>
    </subcellularLocation>
</comment>
<feature type="domain" description="EGF-like" evidence="17">
    <location>
        <begin position="721"/>
        <end position="771"/>
    </location>
</feature>
<dbReference type="Gramene" id="OBART11G23210.1">
    <property type="protein sequence ID" value="OBART11G23210.1"/>
    <property type="gene ID" value="OBART11G23210"/>
</dbReference>
<dbReference type="GO" id="GO:0005524">
    <property type="term" value="F:ATP binding"/>
    <property type="evidence" value="ECO:0007669"/>
    <property type="project" value="UniProtKB-UniRule"/>
</dbReference>
<comment type="caution">
    <text evidence="12">Lacks conserved residue(s) required for the propagation of feature annotation.</text>
</comment>
<evidence type="ECO:0000256" key="11">
    <source>
        <dbReference type="ARBA" id="ARBA00023180"/>
    </source>
</evidence>
<feature type="transmembrane region" description="Helical" evidence="14">
    <location>
        <begin position="263"/>
        <end position="287"/>
    </location>
</feature>
<dbReference type="PROSITE" id="PS50026">
    <property type="entry name" value="EGF_3"/>
    <property type="match status" value="1"/>
</dbReference>
<dbReference type="PaxDb" id="65489-OBART11G23210.1"/>
<evidence type="ECO:0000256" key="14">
    <source>
        <dbReference type="SAM" id="Phobius"/>
    </source>
</evidence>
<feature type="domain" description="Protein kinase" evidence="16">
    <location>
        <begin position="837"/>
        <end position="1139"/>
    </location>
</feature>
<dbReference type="SUPFAM" id="SSF57184">
    <property type="entry name" value="Growth factor receptor domain"/>
    <property type="match status" value="1"/>
</dbReference>
<dbReference type="SMART" id="SM00181">
    <property type="entry name" value="EGF"/>
    <property type="match status" value="3"/>
</dbReference>
<protein>
    <recommendedName>
        <fullName evidence="20">Protein kinase domain-containing protein</fullName>
    </recommendedName>
</protein>
<dbReference type="GO" id="GO:0007166">
    <property type="term" value="P:cell surface receptor signaling pathway"/>
    <property type="evidence" value="ECO:0007669"/>
    <property type="project" value="InterPro"/>
</dbReference>
<dbReference type="InterPro" id="IPR011009">
    <property type="entry name" value="Kinase-like_dom_sf"/>
</dbReference>
<keyword evidence="11" id="KW-0325">Glycoprotein</keyword>
<dbReference type="Pfam" id="PF13947">
    <property type="entry name" value="GUB_WAK_bind"/>
    <property type="match status" value="1"/>
</dbReference>
<name>A0A0D3HQ30_9ORYZ</name>
<organism evidence="18">
    <name type="scientific">Oryza barthii</name>
    <dbReference type="NCBI Taxonomy" id="65489"/>
    <lineage>
        <taxon>Eukaryota</taxon>
        <taxon>Viridiplantae</taxon>
        <taxon>Streptophyta</taxon>
        <taxon>Embryophyta</taxon>
        <taxon>Tracheophyta</taxon>
        <taxon>Spermatophyta</taxon>
        <taxon>Magnoliopsida</taxon>
        <taxon>Liliopsida</taxon>
        <taxon>Poales</taxon>
        <taxon>Poaceae</taxon>
        <taxon>BOP clade</taxon>
        <taxon>Oryzoideae</taxon>
        <taxon>Oryzeae</taxon>
        <taxon>Oryzinae</taxon>
        <taxon>Oryza</taxon>
    </lineage>
</organism>
<dbReference type="PANTHER" id="PTHR27005:SF162">
    <property type="entry name" value="OS11G0691500 PROTEIN"/>
    <property type="match status" value="1"/>
</dbReference>
<dbReference type="EnsemblPlants" id="OBART11G23210.1">
    <property type="protein sequence ID" value="OBART11G23210.1"/>
    <property type="gene ID" value="OBART11G23210"/>
</dbReference>
<dbReference type="Pfam" id="PF07714">
    <property type="entry name" value="PK_Tyr_Ser-Thr"/>
    <property type="match status" value="1"/>
</dbReference>
<dbReference type="SMART" id="SM00179">
    <property type="entry name" value="EGF_CA"/>
    <property type="match status" value="2"/>
</dbReference>
<dbReference type="SUPFAM" id="SSF56112">
    <property type="entry name" value="Protein kinase-like (PK-like)"/>
    <property type="match status" value="2"/>
</dbReference>
<keyword evidence="19" id="KW-1185">Reference proteome</keyword>
<dbReference type="GO" id="GO:0030247">
    <property type="term" value="F:polysaccharide binding"/>
    <property type="evidence" value="ECO:0007669"/>
    <property type="project" value="InterPro"/>
</dbReference>
<dbReference type="SMART" id="SM00220">
    <property type="entry name" value="S_TKc"/>
    <property type="match status" value="2"/>
</dbReference>
<reference evidence="18" key="1">
    <citation type="journal article" date="2009" name="Rice">
        <title>De Novo Next Generation Sequencing of Plant Genomes.</title>
        <authorList>
            <person name="Rounsley S."/>
            <person name="Marri P.R."/>
            <person name="Yu Y."/>
            <person name="He R."/>
            <person name="Sisneros N."/>
            <person name="Goicoechea J.L."/>
            <person name="Lee S.J."/>
            <person name="Angelova A."/>
            <person name="Kudrna D."/>
            <person name="Luo M."/>
            <person name="Affourtit J."/>
            <person name="Desany B."/>
            <person name="Knight J."/>
            <person name="Niazi F."/>
            <person name="Egholm M."/>
            <person name="Wing R.A."/>
        </authorList>
    </citation>
    <scope>NUCLEOTIDE SEQUENCE [LARGE SCALE GENOMIC DNA]</scope>
    <source>
        <strain evidence="18">cv. IRGC 105608</strain>
    </source>
</reference>
<keyword evidence="14" id="KW-0472">Membrane</keyword>
<keyword evidence="5 15" id="KW-0732">Signal</keyword>
<dbReference type="AlphaFoldDB" id="A0A0D3HQ30"/>
<evidence type="ECO:0000256" key="1">
    <source>
        <dbReference type="ARBA" id="ARBA00004479"/>
    </source>
</evidence>
<dbReference type="InterPro" id="IPR000152">
    <property type="entry name" value="EGF-type_Asp/Asn_hydroxyl_site"/>
</dbReference>
<reference evidence="18" key="2">
    <citation type="submission" date="2015-03" db="UniProtKB">
        <authorList>
            <consortium name="EnsemblPlants"/>
        </authorList>
    </citation>
    <scope>IDENTIFICATION</scope>
</reference>
<dbReference type="PANTHER" id="PTHR27005">
    <property type="entry name" value="WALL-ASSOCIATED RECEPTOR KINASE-LIKE 21"/>
    <property type="match status" value="1"/>
</dbReference>
<keyword evidence="4" id="KW-0808">Transferase</keyword>
<evidence type="ECO:0000256" key="2">
    <source>
        <dbReference type="ARBA" id="ARBA00022527"/>
    </source>
</evidence>
<keyword evidence="8" id="KW-0418">Kinase</keyword>
<dbReference type="GO" id="GO:0004674">
    <property type="term" value="F:protein serine/threonine kinase activity"/>
    <property type="evidence" value="ECO:0007669"/>
    <property type="project" value="UniProtKB-KW"/>
</dbReference>
<dbReference type="STRING" id="65489.A0A0D3HQ30"/>
<dbReference type="Gene3D" id="1.10.510.10">
    <property type="entry name" value="Transferase(Phosphotransferase) domain 1"/>
    <property type="match status" value="2"/>
</dbReference>
<evidence type="ECO:0000256" key="10">
    <source>
        <dbReference type="ARBA" id="ARBA00023157"/>
    </source>
</evidence>
<evidence type="ECO:0000256" key="3">
    <source>
        <dbReference type="ARBA" id="ARBA00022536"/>
    </source>
</evidence>
<accession>A0A0D3HQ30</accession>
<keyword evidence="3 12" id="KW-0245">EGF-like domain</keyword>
<dbReference type="InterPro" id="IPR025287">
    <property type="entry name" value="WAK_GUB"/>
</dbReference>
<keyword evidence="14" id="KW-1133">Transmembrane helix</keyword>
<dbReference type="CDD" id="cd00054">
    <property type="entry name" value="EGF_CA"/>
    <property type="match status" value="1"/>
</dbReference>
<dbReference type="PROSITE" id="PS01187">
    <property type="entry name" value="EGF_CA"/>
    <property type="match status" value="1"/>
</dbReference>
<evidence type="ECO:0000256" key="4">
    <source>
        <dbReference type="ARBA" id="ARBA00022679"/>
    </source>
</evidence>
<dbReference type="HOGENOM" id="CLU_000288_43_8_1"/>
<keyword evidence="14" id="KW-0812">Transmembrane</keyword>
<dbReference type="CDD" id="cd00053">
    <property type="entry name" value="EGF"/>
    <property type="match status" value="1"/>
</dbReference>
<keyword evidence="9 13" id="KW-0067">ATP-binding</keyword>
<dbReference type="InterPro" id="IPR001245">
    <property type="entry name" value="Ser-Thr/Tyr_kinase_cat_dom"/>
</dbReference>
<feature type="binding site" evidence="13">
    <location>
        <position position="355"/>
    </location>
    <ligand>
        <name>ATP</name>
        <dbReference type="ChEBI" id="CHEBI:30616"/>
    </ligand>
</feature>
<dbReference type="PROSITE" id="PS00107">
    <property type="entry name" value="PROTEIN_KINASE_ATP"/>
    <property type="match status" value="2"/>
</dbReference>
<evidence type="ECO:0000256" key="9">
    <source>
        <dbReference type="ARBA" id="ARBA00022840"/>
    </source>
</evidence>
<feature type="transmembrane region" description="Helical" evidence="14">
    <location>
        <begin position="778"/>
        <end position="798"/>
    </location>
</feature>
<dbReference type="GO" id="GO:0005886">
    <property type="term" value="C:plasma membrane"/>
    <property type="evidence" value="ECO:0007669"/>
    <property type="project" value="TreeGrafter"/>
</dbReference>
<dbReference type="PROSITE" id="PS00108">
    <property type="entry name" value="PROTEIN_KINASE_ST"/>
    <property type="match status" value="2"/>
</dbReference>
<evidence type="ECO:0000256" key="5">
    <source>
        <dbReference type="ARBA" id="ARBA00022729"/>
    </source>
</evidence>
<dbReference type="FunFam" id="1.10.510.10:FF:000606">
    <property type="entry name" value="Wall-associated receptor kinase 3"/>
    <property type="match status" value="2"/>
</dbReference>
<keyword evidence="10" id="KW-1015">Disulfide bond</keyword>
<evidence type="ECO:0008006" key="20">
    <source>
        <dbReference type="Google" id="ProtNLM"/>
    </source>
</evidence>
<dbReference type="InterPro" id="IPR001881">
    <property type="entry name" value="EGF-like_Ca-bd_dom"/>
</dbReference>